<dbReference type="RefSeq" id="WP_012258922.1">
    <property type="nucleotide sequence ID" value="NC_010175.1"/>
</dbReference>
<organism evidence="4 5">
    <name type="scientific">Chloroflexus aurantiacus (strain ATCC 29366 / DSM 635 / J-10-fl)</name>
    <dbReference type="NCBI Taxonomy" id="324602"/>
    <lineage>
        <taxon>Bacteria</taxon>
        <taxon>Bacillati</taxon>
        <taxon>Chloroflexota</taxon>
        <taxon>Chloroflexia</taxon>
        <taxon>Chloroflexales</taxon>
        <taxon>Chloroflexineae</taxon>
        <taxon>Chloroflexaceae</taxon>
        <taxon>Chloroflexus</taxon>
    </lineage>
</organism>
<dbReference type="Proteomes" id="UP000002008">
    <property type="component" value="Chromosome"/>
</dbReference>
<gene>
    <name evidence="4" type="ordered locus">Caur_3070</name>
</gene>
<feature type="transmembrane region" description="Helical" evidence="2">
    <location>
        <begin position="12"/>
        <end position="31"/>
    </location>
</feature>
<feature type="compositionally biased region" description="Basic and acidic residues" evidence="1">
    <location>
        <begin position="176"/>
        <end position="190"/>
    </location>
</feature>
<name>A9WGV3_CHLAA</name>
<dbReference type="InterPro" id="IPR003646">
    <property type="entry name" value="SH3-like_bac-type"/>
</dbReference>
<dbReference type="PATRIC" id="fig|324602.8.peg.3473"/>
<keyword evidence="2" id="KW-0472">Membrane</keyword>
<proteinExistence type="predicted"/>
<evidence type="ECO:0000313" key="5">
    <source>
        <dbReference type="Proteomes" id="UP000002008"/>
    </source>
</evidence>
<feature type="domain" description="SH3b" evidence="3">
    <location>
        <begin position="276"/>
        <end position="326"/>
    </location>
</feature>
<keyword evidence="2" id="KW-1133">Transmembrane helix</keyword>
<evidence type="ECO:0000256" key="2">
    <source>
        <dbReference type="SAM" id="Phobius"/>
    </source>
</evidence>
<feature type="region of interest" description="Disordered" evidence="1">
    <location>
        <begin position="227"/>
        <end position="277"/>
    </location>
</feature>
<protein>
    <submittedName>
        <fullName evidence="4">SH3 type 3 domain protein</fullName>
    </submittedName>
</protein>
<dbReference type="Gene3D" id="2.30.30.40">
    <property type="entry name" value="SH3 Domains"/>
    <property type="match status" value="1"/>
</dbReference>
<evidence type="ECO:0000256" key="1">
    <source>
        <dbReference type="SAM" id="MobiDB-lite"/>
    </source>
</evidence>
<dbReference type="Pfam" id="PF08239">
    <property type="entry name" value="SH3_3"/>
    <property type="match status" value="2"/>
</dbReference>
<keyword evidence="5" id="KW-1185">Reference proteome</keyword>
<dbReference type="InParanoid" id="A9WGV3"/>
<dbReference type="GO" id="GO:0015666">
    <property type="term" value="F:restriction endodeoxyribonuclease activity"/>
    <property type="evidence" value="ECO:0000318"/>
    <property type="project" value="GO_Central"/>
</dbReference>
<evidence type="ECO:0000259" key="3">
    <source>
        <dbReference type="Pfam" id="PF08239"/>
    </source>
</evidence>
<dbReference type="eggNOG" id="COG3103">
    <property type="taxonomic scope" value="Bacteria"/>
</dbReference>
<evidence type="ECO:0000313" key="4">
    <source>
        <dbReference type="EMBL" id="ABY36269.1"/>
    </source>
</evidence>
<accession>A9WGV3</accession>
<keyword evidence="2" id="KW-0812">Transmembrane</keyword>
<reference evidence="5" key="1">
    <citation type="journal article" date="2011" name="BMC Genomics">
        <title>Complete genome sequence of the filamentous anoxygenic phototrophic bacterium Chloroflexus aurantiacus.</title>
        <authorList>
            <person name="Tang K.H."/>
            <person name="Barry K."/>
            <person name="Chertkov O."/>
            <person name="Dalin E."/>
            <person name="Han C.S."/>
            <person name="Hauser L.J."/>
            <person name="Honchak B.M."/>
            <person name="Karbach L.E."/>
            <person name="Land M.L."/>
            <person name="Lapidus A."/>
            <person name="Larimer F.W."/>
            <person name="Mikhailova N."/>
            <person name="Pitluck S."/>
            <person name="Pierson B.K."/>
            <person name="Blankenship R.E."/>
        </authorList>
    </citation>
    <scope>NUCLEOTIDE SEQUENCE [LARGE SCALE GENOMIC DNA]</scope>
    <source>
        <strain evidence="5">ATCC 29366 / DSM 635 / J-10-fl</strain>
    </source>
</reference>
<feature type="transmembrane region" description="Helical" evidence="2">
    <location>
        <begin position="78"/>
        <end position="98"/>
    </location>
</feature>
<dbReference type="HOGENOM" id="CLU_665145_0_0_0"/>
<dbReference type="AlphaFoldDB" id="A9WGV3"/>
<sequence>MQTTLNQMPTPLAIGLIILGLIVILLVVILIRRRRSAQQSAPELELPPATPIDYTAVPLEEPQSWQDRLRNLSLAAKILFVLIPVLLCLGIGILVLSLNNDQTAGPPPTPTPSPVPVTITIEDAAIVRADPLTIGVRVRSTGLPDDSELQVELRADGQPLSWIDPAQTIRIRRDRGDLRTEKLPDGDPTPRGRRYTVVVSTPDGSVSAEAELEVLANFESAFYGETGGVAEAPSPTVSPTATQPPAAQTTPTPPPSPTATPTPTLPTGQPVAVTNGGNVRSLPYTGIDNVIGGINAGEQVQILARTPNAQWYYVRTVRDEIGWVSVTLIAVTDLIAAETPVANVVTVFVSGPLYLAADPASAQIDRVEVNEVVELFERTADGTWYRVRNVRDREGWVQASLLGIPDDVAAQVPVTQ</sequence>
<feature type="compositionally biased region" description="Pro residues" evidence="1">
    <location>
        <begin position="251"/>
        <end position="264"/>
    </location>
</feature>
<feature type="region of interest" description="Disordered" evidence="1">
    <location>
        <begin position="176"/>
        <end position="195"/>
    </location>
</feature>
<dbReference type="EnsemblBacteria" id="ABY36269">
    <property type="protein sequence ID" value="ABY36269"/>
    <property type="gene ID" value="Caur_3070"/>
</dbReference>
<dbReference type="EMBL" id="CP000909">
    <property type="protein sequence ID" value="ABY36269.1"/>
    <property type="molecule type" value="Genomic_DNA"/>
</dbReference>
<dbReference type="KEGG" id="cau:Caur_3070"/>
<feature type="compositionally biased region" description="Low complexity" evidence="1">
    <location>
        <begin position="232"/>
        <end position="250"/>
    </location>
</feature>
<feature type="domain" description="SH3b" evidence="3">
    <location>
        <begin position="356"/>
        <end position="402"/>
    </location>
</feature>